<dbReference type="EMBL" id="CAUOFW020001948">
    <property type="protein sequence ID" value="CAK9149856.1"/>
    <property type="molecule type" value="Genomic_DNA"/>
</dbReference>
<name>A0ABC8RY02_9AQUA</name>
<dbReference type="PANTHER" id="PTHR36757">
    <property type="entry name" value="BNAANNG22500D PROTEIN"/>
    <property type="match status" value="1"/>
</dbReference>
<feature type="compositionally biased region" description="Polar residues" evidence="1">
    <location>
        <begin position="171"/>
        <end position="183"/>
    </location>
</feature>
<evidence type="ECO:0000313" key="2">
    <source>
        <dbReference type="EMBL" id="CAK9149856.1"/>
    </source>
</evidence>
<dbReference type="PANTHER" id="PTHR36757:SF1">
    <property type="entry name" value="GENOME ASSEMBLY, CHROMOSOME: A04"/>
    <property type="match status" value="1"/>
</dbReference>
<protein>
    <submittedName>
        <fullName evidence="2">Uncharacterized protein</fullName>
    </submittedName>
</protein>
<dbReference type="EMBL" id="CAUOFW020005380">
    <property type="protein sequence ID" value="CAK9169847.1"/>
    <property type="molecule type" value="Genomic_DNA"/>
</dbReference>
<keyword evidence="4" id="KW-1185">Reference proteome</keyword>
<feature type="region of interest" description="Disordered" evidence="1">
    <location>
        <begin position="160"/>
        <end position="217"/>
    </location>
</feature>
<organism evidence="2 4">
    <name type="scientific">Ilex paraguariensis</name>
    <name type="common">yerba mate</name>
    <dbReference type="NCBI Taxonomy" id="185542"/>
    <lineage>
        <taxon>Eukaryota</taxon>
        <taxon>Viridiplantae</taxon>
        <taxon>Streptophyta</taxon>
        <taxon>Embryophyta</taxon>
        <taxon>Tracheophyta</taxon>
        <taxon>Spermatophyta</taxon>
        <taxon>Magnoliopsida</taxon>
        <taxon>eudicotyledons</taxon>
        <taxon>Gunneridae</taxon>
        <taxon>Pentapetalae</taxon>
        <taxon>asterids</taxon>
        <taxon>campanulids</taxon>
        <taxon>Aquifoliales</taxon>
        <taxon>Aquifoliaceae</taxon>
        <taxon>Ilex</taxon>
    </lineage>
</organism>
<sequence length="217" mass="23785">MAMAIELCSENCGLITSPRISFSHDLSQTDIAPVQYLNGSHSSSSSVDFDFCIYDERFDQESSSADEIFSNGKILPFEITKKIAPPRQVKPPQAAHVNNVIDISVKSLRSEKSNGMKMASSGSDDKQNSKSFWCIKRSSSLNCGNGYARILCPLPLLSRSSSTDSPPTVKRLSSTSKESWNNKQHSKKILSVASMKQKQSSSSTSYQKSPLKKGYGV</sequence>
<evidence type="ECO:0000313" key="3">
    <source>
        <dbReference type="EMBL" id="CAK9169847.1"/>
    </source>
</evidence>
<dbReference type="Proteomes" id="UP001642360">
    <property type="component" value="Unassembled WGS sequence"/>
</dbReference>
<comment type="caution">
    <text evidence="2">The sequence shown here is derived from an EMBL/GenBank/DDBJ whole genome shotgun (WGS) entry which is preliminary data.</text>
</comment>
<evidence type="ECO:0000256" key="1">
    <source>
        <dbReference type="SAM" id="MobiDB-lite"/>
    </source>
</evidence>
<gene>
    <name evidence="2" type="ORF">ILEXP_LOCUS17944</name>
    <name evidence="3" type="ORF">ILEXP_LOCUS39321</name>
</gene>
<reference evidence="2 4" key="1">
    <citation type="submission" date="2024-02" db="EMBL/GenBank/DDBJ databases">
        <authorList>
            <person name="Vignale AGUSTIN F."/>
            <person name="Sosa J E."/>
            <person name="Modenutti C."/>
        </authorList>
    </citation>
    <scope>NUCLEOTIDE SEQUENCE [LARGE SCALE GENOMIC DNA]</scope>
</reference>
<feature type="compositionally biased region" description="Low complexity" evidence="1">
    <location>
        <begin position="191"/>
        <end position="209"/>
    </location>
</feature>
<proteinExistence type="predicted"/>
<dbReference type="AlphaFoldDB" id="A0ABC8RY02"/>
<evidence type="ECO:0000313" key="4">
    <source>
        <dbReference type="Proteomes" id="UP001642360"/>
    </source>
</evidence>
<accession>A0ABC8RY02</accession>